<sequence>MTLLELLVKPKSLGLEEVCEQYITTLKSYPNLQLIDFYLEIAVLGAEIRAKYRVRTPDAIQLASALASDATLFFTNDLSLPRAFFLPGRSLPHLHQFPSLLRPEARQRQEQKLFHPGLRLELPPDVSPSLSRSFSFR</sequence>
<gene>
    <name evidence="2" type="ORF">MOHU_18220</name>
</gene>
<evidence type="ECO:0000259" key="1">
    <source>
        <dbReference type="Pfam" id="PF01850"/>
    </source>
</evidence>
<name>A0A2T0ANY1_9FIRM</name>
<dbReference type="RefSeq" id="WP_245907862.1">
    <property type="nucleotide sequence ID" value="NZ_CP136419.1"/>
</dbReference>
<comment type="caution">
    <text evidence="2">The sequence shown here is derived from an EMBL/GenBank/DDBJ whole genome shotgun (WGS) entry which is preliminary data.</text>
</comment>
<feature type="domain" description="PIN" evidence="1">
    <location>
        <begin position="2"/>
        <end position="82"/>
    </location>
</feature>
<dbReference type="InterPro" id="IPR029060">
    <property type="entry name" value="PIN-like_dom_sf"/>
</dbReference>
<reference evidence="2 3" key="1">
    <citation type="submission" date="2018-03" db="EMBL/GenBank/DDBJ databases">
        <title>Genome sequence of Moorella humiferrea DSM 23265.</title>
        <authorList>
            <person name="Poehlein A."/>
            <person name="Daniel R."/>
        </authorList>
    </citation>
    <scope>NUCLEOTIDE SEQUENCE [LARGE SCALE GENOMIC DNA]</scope>
    <source>
        <strain evidence="2 3">DSM 23265</strain>
    </source>
</reference>
<dbReference type="Proteomes" id="UP000238415">
    <property type="component" value="Unassembled WGS sequence"/>
</dbReference>
<keyword evidence="3" id="KW-1185">Reference proteome</keyword>
<accession>A0A2T0ANY1</accession>
<proteinExistence type="predicted"/>
<dbReference type="EMBL" id="PVXM01000046">
    <property type="protein sequence ID" value="PRR70715.1"/>
    <property type="molecule type" value="Genomic_DNA"/>
</dbReference>
<evidence type="ECO:0000313" key="2">
    <source>
        <dbReference type="EMBL" id="PRR70715.1"/>
    </source>
</evidence>
<dbReference type="InterPro" id="IPR002716">
    <property type="entry name" value="PIN_dom"/>
</dbReference>
<dbReference type="AlphaFoldDB" id="A0A2T0ANY1"/>
<evidence type="ECO:0000313" key="3">
    <source>
        <dbReference type="Proteomes" id="UP000238415"/>
    </source>
</evidence>
<dbReference type="SUPFAM" id="SSF88723">
    <property type="entry name" value="PIN domain-like"/>
    <property type="match status" value="1"/>
</dbReference>
<organism evidence="2 3">
    <name type="scientific">Neomoorella humiferrea</name>
    <dbReference type="NCBI Taxonomy" id="676965"/>
    <lineage>
        <taxon>Bacteria</taxon>
        <taxon>Bacillati</taxon>
        <taxon>Bacillota</taxon>
        <taxon>Clostridia</taxon>
        <taxon>Neomoorellales</taxon>
        <taxon>Neomoorellaceae</taxon>
        <taxon>Neomoorella</taxon>
    </lineage>
</organism>
<protein>
    <recommendedName>
        <fullName evidence="1">PIN domain-containing protein</fullName>
    </recommendedName>
</protein>
<dbReference type="Pfam" id="PF01850">
    <property type="entry name" value="PIN"/>
    <property type="match status" value="1"/>
</dbReference>